<dbReference type="Proteomes" id="UP000826195">
    <property type="component" value="Unassembled WGS sequence"/>
</dbReference>
<organism evidence="1 2">
    <name type="scientific">Cotesia glomerata</name>
    <name type="common">Lepidopteran parasitic wasp</name>
    <name type="synonym">Apanteles glomeratus</name>
    <dbReference type="NCBI Taxonomy" id="32391"/>
    <lineage>
        <taxon>Eukaryota</taxon>
        <taxon>Metazoa</taxon>
        <taxon>Ecdysozoa</taxon>
        <taxon>Arthropoda</taxon>
        <taxon>Hexapoda</taxon>
        <taxon>Insecta</taxon>
        <taxon>Pterygota</taxon>
        <taxon>Neoptera</taxon>
        <taxon>Endopterygota</taxon>
        <taxon>Hymenoptera</taxon>
        <taxon>Apocrita</taxon>
        <taxon>Ichneumonoidea</taxon>
        <taxon>Braconidae</taxon>
        <taxon>Microgastrinae</taxon>
        <taxon>Cotesia</taxon>
    </lineage>
</organism>
<dbReference type="AlphaFoldDB" id="A0AAV7HKL2"/>
<dbReference type="EMBL" id="JAHXZJ010002609">
    <property type="protein sequence ID" value="KAH0540405.1"/>
    <property type="molecule type" value="Genomic_DNA"/>
</dbReference>
<evidence type="ECO:0000313" key="1">
    <source>
        <dbReference type="EMBL" id="KAH0540405.1"/>
    </source>
</evidence>
<keyword evidence="2" id="KW-1185">Reference proteome</keyword>
<reference evidence="1 2" key="1">
    <citation type="journal article" date="2021" name="J. Hered.">
        <title>A chromosome-level genome assembly of the parasitoid wasp, Cotesia glomerata (Hymenoptera: Braconidae).</title>
        <authorList>
            <person name="Pinto B.J."/>
            <person name="Weis J.J."/>
            <person name="Gamble T."/>
            <person name="Ode P.J."/>
            <person name="Paul R."/>
            <person name="Zaspel J.M."/>
        </authorList>
    </citation>
    <scope>NUCLEOTIDE SEQUENCE [LARGE SCALE GENOMIC DNA]</scope>
    <source>
        <strain evidence="1">CgM1</strain>
    </source>
</reference>
<proteinExistence type="predicted"/>
<evidence type="ECO:0000313" key="2">
    <source>
        <dbReference type="Proteomes" id="UP000826195"/>
    </source>
</evidence>
<comment type="caution">
    <text evidence="1">The sequence shown here is derived from an EMBL/GenBank/DDBJ whole genome shotgun (WGS) entry which is preliminary data.</text>
</comment>
<protein>
    <submittedName>
        <fullName evidence="1">Uncharacterized protein</fullName>
    </submittedName>
</protein>
<sequence>MIQLGSTSWEHVGLFEVYKLRYNASESVKPHPLPPTTWMAVHQGIRSSELADYAVKKAKLKKDITDPIVIHREA</sequence>
<gene>
    <name evidence="1" type="ORF">KQX54_017129</name>
</gene>
<accession>A0AAV7HKL2</accession>
<name>A0AAV7HKL2_COTGL</name>